<gene>
    <name evidence="9" type="ORF">GCM10010468_59310</name>
</gene>
<reference evidence="10" key="1">
    <citation type="journal article" date="2019" name="Int. J. Syst. Evol. Microbiol.">
        <title>The Global Catalogue of Microorganisms (GCM) 10K type strain sequencing project: providing services to taxonomists for standard genome sequencing and annotation.</title>
        <authorList>
            <consortium name="The Broad Institute Genomics Platform"/>
            <consortium name="The Broad Institute Genome Sequencing Center for Infectious Disease"/>
            <person name="Wu L."/>
            <person name="Ma J."/>
        </authorList>
    </citation>
    <scope>NUCLEOTIDE SEQUENCE [LARGE SCALE GENOMIC DNA]</scope>
    <source>
        <strain evidence="10">JCM 9377</strain>
    </source>
</reference>
<dbReference type="InterPro" id="IPR018052">
    <property type="entry name" value="Ald1_epimerase_CS"/>
</dbReference>
<dbReference type="RefSeq" id="WP_344834887.1">
    <property type="nucleotide sequence ID" value="NZ_BAAAUV010000019.1"/>
</dbReference>
<comment type="pathway">
    <text evidence="2 8">Carbohydrate metabolism; hexose metabolism.</text>
</comment>
<evidence type="ECO:0000256" key="4">
    <source>
        <dbReference type="ARBA" id="ARBA00013185"/>
    </source>
</evidence>
<dbReference type="InterPro" id="IPR011013">
    <property type="entry name" value="Gal_mutarotase_sf_dom"/>
</dbReference>
<dbReference type="PIRSF" id="PIRSF005096">
    <property type="entry name" value="GALM"/>
    <property type="match status" value="1"/>
</dbReference>
<dbReference type="PANTHER" id="PTHR10091:SF0">
    <property type="entry name" value="GALACTOSE MUTAROTASE"/>
    <property type="match status" value="1"/>
</dbReference>
<dbReference type="InterPro" id="IPR008183">
    <property type="entry name" value="Aldose_1/G6P_1-epimerase"/>
</dbReference>
<sequence length="340" mass="36118">MTEDFGTLPTGERVRRHTLENGAGLRVRILTYGCAIQTLEVPGRDGRPANVVLGCATLDGYLDGGLYLGAVAGRFANRIAGGRFTLDGAEYRLPCNNGPASLHGGVQGFDKKVWTAVDSSPAHLTLAHTSPDGDEGYPGTLSARVTYTLTGDALRIDHHATTDAPTVVNLTNHSYFNLAGEGSGDVLGHLLSIDAAHYLPTDAHQLPTGALAPVAGTPFDFTTPRPVGARIGEPHPDLLVARGYDHCYVLTGGATLTDPGSGRVMEVTTTEPGVQLYTGNFLDGTVRGTSGRPYGRAAGLCLETQHFPDSPNRPSFPDTTLRPGETYSSTTVFRFSRREW</sequence>
<dbReference type="Proteomes" id="UP001501237">
    <property type="component" value="Unassembled WGS sequence"/>
</dbReference>
<keyword evidence="10" id="KW-1185">Reference proteome</keyword>
<evidence type="ECO:0000256" key="2">
    <source>
        <dbReference type="ARBA" id="ARBA00005028"/>
    </source>
</evidence>
<dbReference type="SUPFAM" id="SSF74650">
    <property type="entry name" value="Galactose mutarotase-like"/>
    <property type="match status" value="1"/>
</dbReference>
<evidence type="ECO:0000256" key="1">
    <source>
        <dbReference type="ARBA" id="ARBA00001614"/>
    </source>
</evidence>
<dbReference type="InterPro" id="IPR015443">
    <property type="entry name" value="Aldose_1-epimerase"/>
</dbReference>
<evidence type="ECO:0000256" key="5">
    <source>
        <dbReference type="ARBA" id="ARBA00014165"/>
    </source>
</evidence>
<dbReference type="EMBL" id="BAAAUV010000019">
    <property type="protein sequence ID" value="GAA3229409.1"/>
    <property type="molecule type" value="Genomic_DNA"/>
</dbReference>
<protein>
    <recommendedName>
        <fullName evidence="5 8">Aldose 1-epimerase</fullName>
        <ecNumber evidence="4 8">5.1.3.3</ecNumber>
    </recommendedName>
</protein>
<dbReference type="CDD" id="cd09019">
    <property type="entry name" value="galactose_mutarotase_like"/>
    <property type="match status" value="1"/>
</dbReference>
<name>A0ABP6QMW0_9ACTN</name>
<evidence type="ECO:0000256" key="3">
    <source>
        <dbReference type="ARBA" id="ARBA00006206"/>
    </source>
</evidence>
<evidence type="ECO:0000256" key="6">
    <source>
        <dbReference type="ARBA" id="ARBA00023235"/>
    </source>
</evidence>
<keyword evidence="7 8" id="KW-0119">Carbohydrate metabolism</keyword>
<comment type="caution">
    <text evidence="9">The sequence shown here is derived from an EMBL/GenBank/DDBJ whole genome shotgun (WGS) entry which is preliminary data.</text>
</comment>
<dbReference type="Gene3D" id="2.70.98.10">
    <property type="match status" value="1"/>
</dbReference>
<proteinExistence type="inferred from homology"/>
<dbReference type="InterPro" id="IPR014718">
    <property type="entry name" value="GH-type_carb-bd"/>
</dbReference>
<dbReference type="PROSITE" id="PS00545">
    <property type="entry name" value="ALDOSE_1_EPIMERASE"/>
    <property type="match status" value="1"/>
</dbReference>
<dbReference type="NCBIfam" id="NF008277">
    <property type="entry name" value="PRK11055.1"/>
    <property type="match status" value="1"/>
</dbReference>
<comment type="catalytic activity">
    <reaction evidence="1 8">
        <text>alpha-D-glucose = beta-D-glucose</text>
        <dbReference type="Rhea" id="RHEA:10264"/>
        <dbReference type="ChEBI" id="CHEBI:15903"/>
        <dbReference type="ChEBI" id="CHEBI:17925"/>
        <dbReference type="EC" id="5.1.3.3"/>
    </reaction>
</comment>
<comment type="similarity">
    <text evidence="3 8">Belongs to the aldose epimerase family.</text>
</comment>
<dbReference type="Pfam" id="PF01263">
    <property type="entry name" value="Aldose_epim"/>
    <property type="match status" value="1"/>
</dbReference>
<dbReference type="PANTHER" id="PTHR10091">
    <property type="entry name" value="ALDOSE-1-EPIMERASE"/>
    <property type="match status" value="1"/>
</dbReference>
<evidence type="ECO:0000313" key="10">
    <source>
        <dbReference type="Proteomes" id="UP001501237"/>
    </source>
</evidence>
<keyword evidence="6 8" id="KW-0413">Isomerase</keyword>
<evidence type="ECO:0000256" key="7">
    <source>
        <dbReference type="ARBA" id="ARBA00023277"/>
    </source>
</evidence>
<evidence type="ECO:0000256" key="8">
    <source>
        <dbReference type="PIRNR" id="PIRNR005096"/>
    </source>
</evidence>
<accession>A0ABP6QMW0</accession>
<dbReference type="InterPro" id="IPR047215">
    <property type="entry name" value="Galactose_mutarotase-like"/>
</dbReference>
<evidence type="ECO:0000313" key="9">
    <source>
        <dbReference type="EMBL" id="GAA3229409.1"/>
    </source>
</evidence>
<dbReference type="EC" id="5.1.3.3" evidence="4 8"/>
<organism evidence="9 10">
    <name type="scientific">Actinocorallia longicatena</name>
    <dbReference type="NCBI Taxonomy" id="111803"/>
    <lineage>
        <taxon>Bacteria</taxon>
        <taxon>Bacillati</taxon>
        <taxon>Actinomycetota</taxon>
        <taxon>Actinomycetes</taxon>
        <taxon>Streptosporangiales</taxon>
        <taxon>Thermomonosporaceae</taxon>
        <taxon>Actinocorallia</taxon>
    </lineage>
</organism>